<reference evidence="7" key="1">
    <citation type="journal article" date="2019" name="Int. J. Syst. Evol. Microbiol.">
        <title>The Global Catalogue of Microorganisms (GCM) 10K type strain sequencing project: providing services to taxonomists for standard genome sequencing and annotation.</title>
        <authorList>
            <consortium name="The Broad Institute Genomics Platform"/>
            <consortium name="The Broad Institute Genome Sequencing Center for Infectious Disease"/>
            <person name="Wu L."/>
            <person name="Ma J."/>
        </authorList>
    </citation>
    <scope>NUCLEOTIDE SEQUENCE [LARGE SCALE GENOMIC DNA]</scope>
    <source>
        <strain evidence="7">KCTC 42808</strain>
    </source>
</reference>
<accession>A0ABW5K2Y6</accession>
<name>A0ABW5K2Y6_9FLAO</name>
<proteinExistence type="predicted"/>
<comment type="cofactor">
    <cofactor evidence="1">
        <name>pyridoxal 5'-phosphate</name>
        <dbReference type="ChEBI" id="CHEBI:597326"/>
    </cofactor>
</comment>
<evidence type="ECO:0000256" key="3">
    <source>
        <dbReference type="ARBA" id="ARBA00022679"/>
    </source>
</evidence>
<dbReference type="InterPro" id="IPR015424">
    <property type="entry name" value="PyrdxlP-dep_Trfase"/>
</dbReference>
<dbReference type="InterPro" id="IPR015422">
    <property type="entry name" value="PyrdxlP-dep_Trfase_small"/>
</dbReference>
<protein>
    <submittedName>
        <fullName evidence="6">Methionine aminotransferase</fullName>
    </submittedName>
</protein>
<evidence type="ECO:0000256" key="1">
    <source>
        <dbReference type="ARBA" id="ARBA00001933"/>
    </source>
</evidence>
<dbReference type="GO" id="GO:0008483">
    <property type="term" value="F:transaminase activity"/>
    <property type="evidence" value="ECO:0007669"/>
    <property type="project" value="UniProtKB-KW"/>
</dbReference>
<dbReference type="InterPro" id="IPR004839">
    <property type="entry name" value="Aminotransferase_I/II_large"/>
</dbReference>
<evidence type="ECO:0000256" key="4">
    <source>
        <dbReference type="ARBA" id="ARBA00022898"/>
    </source>
</evidence>
<dbReference type="InterPro" id="IPR015421">
    <property type="entry name" value="PyrdxlP-dep_Trfase_major"/>
</dbReference>
<gene>
    <name evidence="6" type="ORF">ACFSSB_12685</name>
</gene>
<dbReference type="CDD" id="cd00609">
    <property type="entry name" value="AAT_like"/>
    <property type="match status" value="1"/>
</dbReference>
<organism evidence="6 7">
    <name type="scientific">Lacinutrix gracilariae</name>
    <dbReference type="NCBI Taxonomy" id="1747198"/>
    <lineage>
        <taxon>Bacteria</taxon>
        <taxon>Pseudomonadati</taxon>
        <taxon>Bacteroidota</taxon>
        <taxon>Flavobacteriia</taxon>
        <taxon>Flavobacteriales</taxon>
        <taxon>Flavobacteriaceae</taxon>
        <taxon>Lacinutrix</taxon>
    </lineage>
</organism>
<dbReference type="PANTHER" id="PTHR43807:SF20">
    <property type="entry name" value="FI04487P"/>
    <property type="match status" value="1"/>
</dbReference>
<sequence>MQHTSKLPHVGTTIFSVMSALANKHQAINLSQGFPNFKSDAKLKSLVTKAMESGYNQYAPMPGNIDLRARIANKFDLLYNSSYHPETEITITAGATQAIFTIISAFVKQEDEVLIFKPAYDCYEPAITLQGAKTISIQLNAPKYAIDWNAVKAKITNKTKMIIINTPQNPSGSIFSKTDMLQLQELTKNTNIIVLSDEVYEHIIFDGEKHQSACLFPDLKARSFITASFGKTFHNTGWKIGYCCAPKTLMTEFRKVHQFNVFSVNHPMQKALADYLQEPSHYLEISQFYQEKRDLFLSLITNSRFTFNKAKGTYFQVLDFSKITQENDVDFAKRLTIENRLASIPLSVFNDNNKDDKVLRFCFAKTNDTLKKAAEIINKI</sequence>
<dbReference type="SUPFAM" id="SSF53383">
    <property type="entry name" value="PLP-dependent transferases"/>
    <property type="match status" value="1"/>
</dbReference>
<dbReference type="RefSeq" id="WP_379904806.1">
    <property type="nucleotide sequence ID" value="NZ_JBHULM010000011.1"/>
</dbReference>
<dbReference type="NCBIfam" id="NF006569">
    <property type="entry name" value="PRK09082.1"/>
    <property type="match status" value="1"/>
</dbReference>
<dbReference type="Gene3D" id="3.90.1150.10">
    <property type="entry name" value="Aspartate Aminotransferase, domain 1"/>
    <property type="match status" value="1"/>
</dbReference>
<dbReference type="Pfam" id="PF00155">
    <property type="entry name" value="Aminotran_1_2"/>
    <property type="match status" value="1"/>
</dbReference>
<keyword evidence="3" id="KW-0808">Transferase</keyword>
<keyword evidence="7" id="KW-1185">Reference proteome</keyword>
<dbReference type="Proteomes" id="UP001597467">
    <property type="component" value="Unassembled WGS sequence"/>
</dbReference>
<keyword evidence="4" id="KW-0663">Pyridoxal phosphate</keyword>
<dbReference type="Gene3D" id="3.40.640.10">
    <property type="entry name" value="Type I PLP-dependent aspartate aminotransferase-like (Major domain)"/>
    <property type="match status" value="1"/>
</dbReference>
<evidence type="ECO:0000313" key="7">
    <source>
        <dbReference type="Proteomes" id="UP001597467"/>
    </source>
</evidence>
<feature type="domain" description="Aminotransferase class I/classII large" evidence="5">
    <location>
        <begin position="27"/>
        <end position="377"/>
    </location>
</feature>
<evidence type="ECO:0000256" key="2">
    <source>
        <dbReference type="ARBA" id="ARBA00022576"/>
    </source>
</evidence>
<dbReference type="InterPro" id="IPR051326">
    <property type="entry name" value="Kynurenine-oxoglutarate_AT"/>
</dbReference>
<comment type="caution">
    <text evidence="6">The sequence shown here is derived from an EMBL/GenBank/DDBJ whole genome shotgun (WGS) entry which is preliminary data.</text>
</comment>
<keyword evidence="2 6" id="KW-0032">Aminotransferase</keyword>
<dbReference type="PANTHER" id="PTHR43807">
    <property type="entry name" value="FI04487P"/>
    <property type="match status" value="1"/>
</dbReference>
<evidence type="ECO:0000313" key="6">
    <source>
        <dbReference type="EMBL" id="MFD2543181.1"/>
    </source>
</evidence>
<dbReference type="EMBL" id="JBHULM010000011">
    <property type="protein sequence ID" value="MFD2543181.1"/>
    <property type="molecule type" value="Genomic_DNA"/>
</dbReference>
<evidence type="ECO:0000259" key="5">
    <source>
        <dbReference type="Pfam" id="PF00155"/>
    </source>
</evidence>